<sequence length="405" mass="42824">MDFNFESFIDQSLVDPTTANVNLEPENELFLQLLLNSVPPTATIDPSALSADTTNDDDGAFTPVDDGSLLTAALFSAMDTMPPATADDAMLVDSPQPASAKPAVRPKAKAPIMAKPKPKAAKTAAKDQAPEALGMGLPESDESDIGDVDLKSLTSKERRQLRNKISARNFRVRRKEYISDLEDKVRMYKEEADGLRSELAVFRKDNSLLRDEVKRLSLRLGALAGPSAGQVAPKRALPPQPSSTMAQPPAQPQLAAGAKPLPVAGVKPLPATGAKPLPATGVKPLPAGAKPVAGMPPTRFNPHKDIGQAGPKKDGNWAAKNGRSGFIAVNTATVPADHAKRLESLVAEARGRRAVEELLSFGTAAHQTPVDPVPELTAEFVMLQVALESSFALAHASSHAVKVSC</sequence>
<evidence type="ECO:0000313" key="1">
    <source>
        <dbReference type="EMBL" id="KAJ2791851.1"/>
    </source>
</evidence>
<organism evidence="1 2">
    <name type="scientific">Coemansia linderi</name>
    <dbReference type="NCBI Taxonomy" id="2663919"/>
    <lineage>
        <taxon>Eukaryota</taxon>
        <taxon>Fungi</taxon>
        <taxon>Fungi incertae sedis</taxon>
        <taxon>Zoopagomycota</taxon>
        <taxon>Kickxellomycotina</taxon>
        <taxon>Kickxellomycetes</taxon>
        <taxon>Kickxellales</taxon>
        <taxon>Kickxellaceae</taxon>
        <taxon>Coemansia</taxon>
    </lineage>
</organism>
<evidence type="ECO:0000313" key="2">
    <source>
        <dbReference type="Proteomes" id="UP001140066"/>
    </source>
</evidence>
<name>A0ACC1KMW7_9FUNG</name>
<dbReference type="EMBL" id="JANBUK010000088">
    <property type="protein sequence ID" value="KAJ2791851.1"/>
    <property type="molecule type" value="Genomic_DNA"/>
</dbReference>
<comment type="caution">
    <text evidence="1">The sequence shown here is derived from an EMBL/GenBank/DDBJ whole genome shotgun (WGS) entry which is preliminary data.</text>
</comment>
<reference evidence="1" key="1">
    <citation type="submission" date="2022-07" db="EMBL/GenBank/DDBJ databases">
        <title>Phylogenomic reconstructions and comparative analyses of Kickxellomycotina fungi.</title>
        <authorList>
            <person name="Reynolds N.K."/>
            <person name="Stajich J.E."/>
            <person name="Barry K."/>
            <person name="Grigoriev I.V."/>
            <person name="Crous P."/>
            <person name="Smith M.E."/>
        </authorList>
    </citation>
    <scope>NUCLEOTIDE SEQUENCE</scope>
    <source>
        <strain evidence="1">BCRC 34191</strain>
    </source>
</reference>
<proteinExistence type="predicted"/>
<keyword evidence="2" id="KW-1185">Reference proteome</keyword>
<protein>
    <submittedName>
        <fullName evidence="1">Uncharacterized protein</fullName>
    </submittedName>
</protein>
<accession>A0ACC1KMW7</accession>
<gene>
    <name evidence="1" type="ORF">GGI18_000842</name>
</gene>
<dbReference type="Proteomes" id="UP001140066">
    <property type="component" value="Unassembled WGS sequence"/>
</dbReference>